<name>A0A336M4V4_CULSO</name>
<dbReference type="PANTHER" id="PTHR11003">
    <property type="entry name" value="POTASSIUM CHANNEL, SUBFAMILY K"/>
    <property type="match status" value="1"/>
</dbReference>
<dbReference type="VEuPathDB" id="VectorBase:CSON012162"/>
<keyword evidence="4 9" id="KW-1133">Transmembrane helix</keyword>
<feature type="transmembrane region" description="Helical" evidence="9">
    <location>
        <begin position="175"/>
        <end position="196"/>
    </location>
</feature>
<comment type="similarity">
    <text evidence="8">Belongs to the two pore domain potassium channel (TC 1.A.1.8) family.</text>
</comment>
<keyword evidence="6 9" id="KW-0472">Membrane</keyword>
<keyword evidence="3 8" id="KW-0812">Transmembrane</keyword>
<keyword evidence="7 8" id="KW-0407">Ion channel</keyword>
<reference evidence="11" key="1">
    <citation type="submission" date="2018-07" db="EMBL/GenBank/DDBJ databases">
        <authorList>
            <person name="Quirk P.G."/>
            <person name="Krulwich T.A."/>
        </authorList>
    </citation>
    <scope>NUCLEOTIDE SEQUENCE</scope>
</reference>
<evidence type="ECO:0000256" key="8">
    <source>
        <dbReference type="RuleBase" id="RU003857"/>
    </source>
</evidence>
<feature type="transmembrane region" description="Helical" evidence="9">
    <location>
        <begin position="146"/>
        <end position="169"/>
    </location>
</feature>
<evidence type="ECO:0000256" key="4">
    <source>
        <dbReference type="ARBA" id="ARBA00022989"/>
    </source>
</evidence>
<dbReference type="Pfam" id="PF07885">
    <property type="entry name" value="Ion_trans_2"/>
    <property type="match status" value="2"/>
</dbReference>
<dbReference type="PANTHER" id="PTHR11003:SF257">
    <property type="entry name" value="POTASSIUM CHANNEL DOMAIN-CONTAINING PROTEIN"/>
    <property type="match status" value="1"/>
</dbReference>
<dbReference type="InterPro" id="IPR013099">
    <property type="entry name" value="K_chnl_dom"/>
</dbReference>
<keyword evidence="5 8" id="KW-0406">Ion transport</keyword>
<comment type="subcellular location">
    <subcellularLocation>
        <location evidence="1">Membrane</location>
        <topology evidence="1">Multi-pass membrane protein</topology>
    </subcellularLocation>
</comment>
<feature type="domain" description="Potassium channel" evidence="10">
    <location>
        <begin position="11"/>
        <end position="47"/>
    </location>
</feature>
<feature type="domain" description="Potassium channel" evidence="10">
    <location>
        <begin position="157"/>
        <end position="230"/>
    </location>
</feature>
<evidence type="ECO:0000256" key="9">
    <source>
        <dbReference type="SAM" id="Phobius"/>
    </source>
</evidence>
<evidence type="ECO:0000256" key="1">
    <source>
        <dbReference type="ARBA" id="ARBA00004141"/>
    </source>
</evidence>
<evidence type="ECO:0000256" key="2">
    <source>
        <dbReference type="ARBA" id="ARBA00022448"/>
    </source>
</evidence>
<evidence type="ECO:0000259" key="10">
    <source>
        <dbReference type="Pfam" id="PF07885"/>
    </source>
</evidence>
<gene>
    <name evidence="11" type="primary">CSON012162</name>
</gene>
<evidence type="ECO:0000313" key="11">
    <source>
        <dbReference type="EMBL" id="SSX25306.1"/>
    </source>
</evidence>
<proteinExistence type="inferred from homology"/>
<accession>A0A336M4V4</accession>
<feature type="transmembrane region" description="Helical" evidence="9">
    <location>
        <begin position="208"/>
        <end position="228"/>
    </location>
</feature>
<dbReference type="AlphaFoldDB" id="A0A336M4V4"/>
<keyword evidence="2 8" id="KW-0813">Transport</keyword>
<evidence type="ECO:0000256" key="7">
    <source>
        <dbReference type="ARBA" id="ARBA00023303"/>
    </source>
</evidence>
<dbReference type="GO" id="GO:0005886">
    <property type="term" value="C:plasma membrane"/>
    <property type="evidence" value="ECO:0007669"/>
    <property type="project" value="TreeGrafter"/>
</dbReference>
<dbReference type="EMBL" id="UFQT01000559">
    <property type="protein sequence ID" value="SSX25306.1"/>
    <property type="molecule type" value="Genomic_DNA"/>
</dbReference>
<organism evidence="11">
    <name type="scientific">Culicoides sonorensis</name>
    <name type="common">Biting midge</name>
    <dbReference type="NCBI Taxonomy" id="179676"/>
    <lineage>
        <taxon>Eukaryota</taxon>
        <taxon>Metazoa</taxon>
        <taxon>Ecdysozoa</taxon>
        <taxon>Arthropoda</taxon>
        <taxon>Hexapoda</taxon>
        <taxon>Insecta</taxon>
        <taxon>Pterygota</taxon>
        <taxon>Neoptera</taxon>
        <taxon>Endopterygota</taxon>
        <taxon>Diptera</taxon>
        <taxon>Nematocera</taxon>
        <taxon>Chironomoidea</taxon>
        <taxon>Ceratopogonidae</taxon>
        <taxon>Ceratopogoninae</taxon>
        <taxon>Culicoides</taxon>
        <taxon>Monoculicoides</taxon>
    </lineage>
</organism>
<dbReference type="GO" id="GO:0030322">
    <property type="term" value="P:stabilization of membrane potential"/>
    <property type="evidence" value="ECO:0007669"/>
    <property type="project" value="TreeGrafter"/>
</dbReference>
<dbReference type="Gene3D" id="1.10.287.70">
    <property type="match status" value="1"/>
</dbReference>
<dbReference type="InterPro" id="IPR003280">
    <property type="entry name" value="2pore_dom_K_chnl"/>
</dbReference>
<dbReference type="GO" id="GO:0015271">
    <property type="term" value="F:outward rectifier potassium channel activity"/>
    <property type="evidence" value="ECO:0007669"/>
    <property type="project" value="TreeGrafter"/>
</dbReference>
<evidence type="ECO:0000256" key="5">
    <source>
        <dbReference type="ARBA" id="ARBA00023065"/>
    </source>
</evidence>
<dbReference type="GO" id="GO:0022841">
    <property type="term" value="F:potassium ion leak channel activity"/>
    <property type="evidence" value="ECO:0007669"/>
    <property type="project" value="TreeGrafter"/>
</dbReference>
<sequence>MSNKFCIPSSYGNIAPRTTLGRIVTLGYACLGIPLTLVYLSSTGGVLARVARGVFSRALCCCLCSNCGYCCYDEKRMAEKERRMKRKRQQMEMKAQQIALQEPYYVRSGSLHNSLHSPDKQSQIPEIVSLSSTDVESGTSMHGLSILAPVCLCICMMVVYIILGAVSLYKLEGWPILDGIYFCFMSLSTIGFGDLVPGLRKESTSTTWFCSIYIMSGMALTAMCFNVLHEEIIHRLKHVVDAKNNKQGIIIKNSGGDDSGDCIINPTEESLITATPTSMIFSQEPDISQMHMLKDCNNHHLVEHELVPIMTMNSQALPEVLDNIPQNIQMQEQLILPPPMMHQQQVIPNVLTGVYTLQEEPELENEENLTTI</sequence>
<dbReference type="SUPFAM" id="SSF81324">
    <property type="entry name" value="Voltage-gated potassium channels"/>
    <property type="match status" value="1"/>
</dbReference>
<evidence type="ECO:0000256" key="3">
    <source>
        <dbReference type="ARBA" id="ARBA00022692"/>
    </source>
</evidence>
<feature type="transmembrane region" description="Helical" evidence="9">
    <location>
        <begin position="20"/>
        <end position="42"/>
    </location>
</feature>
<protein>
    <submittedName>
        <fullName evidence="11">CSON012162 protein</fullName>
    </submittedName>
</protein>
<dbReference type="PRINTS" id="PR01333">
    <property type="entry name" value="2POREKCHANEL"/>
</dbReference>
<evidence type="ECO:0000256" key="6">
    <source>
        <dbReference type="ARBA" id="ARBA00023136"/>
    </source>
</evidence>